<name>A0A0A9EAQ1_ARUDO</name>
<dbReference type="EMBL" id="GBRH01202890">
    <property type="protein sequence ID" value="JAD95005.1"/>
    <property type="molecule type" value="Transcribed_RNA"/>
</dbReference>
<organism evidence="1">
    <name type="scientific">Arundo donax</name>
    <name type="common">Giant reed</name>
    <name type="synonym">Donax arundinaceus</name>
    <dbReference type="NCBI Taxonomy" id="35708"/>
    <lineage>
        <taxon>Eukaryota</taxon>
        <taxon>Viridiplantae</taxon>
        <taxon>Streptophyta</taxon>
        <taxon>Embryophyta</taxon>
        <taxon>Tracheophyta</taxon>
        <taxon>Spermatophyta</taxon>
        <taxon>Magnoliopsida</taxon>
        <taxon>Liliopsida</taxon>
        <taxon>Poales</taxon>
        <taxon>Poaceae</taxon>
        <taxon>PACMAD clade</taxon>
        <taxon>Arundinoideae</taxon>
        <taxon>Arundineae</taxon>
        <taxon>Arundo</taxon>
    </lineage>
</organism>
<dbReference type="AlphaFoldDB" id="A0A0A9EAQ1"/>
<protein>
    <submittedName>
        <fullName evidence="1">Uncharacterized protein</fullName>
    </submittedName>
</protein>
<accession>A0A0A9EAQ1</accession>
<proteinExistence type="predicted"/>
<evidence type="ECO:0000313" key="1">
    <source>
        <dbReference type="EMBL" id="JAD95005.1"/>
    </source>
</evidence>
<reference evidence="1" key="2">
    <citation type="journal article" date="2015" name="Data Brief">
        <title>Shoot transcriptome of the giant reed, Arundo donax.</title>
        <authorList>
            <person name="Barrero R.A."/>
            <person name="Guerrero F.D."/>
            <person name="Moolhuijzen P."/>
            <person name="Goolsby J.A."/>
            <person name="Tidwell J."/>
            <person name="Bellgard S.E."/>
            <person name="Bellgard M.I."/>
        </authorList>
    </citation>
    <scope>NUCLEOTIDE SEQUENCE</scope>
    <source>
        <tissue evidence="1">Shoot tissue taken approximately 20 cm above the soil surface</tissue>
    </source>
</reference>
<sequence length="33" mass="3661">MGTRGRSWSSRCRLGCVAGTCRLRRGRSPRPAL</sequence>
<reference evidence="1" key="1">
    <citation type="submission" date="2014-09" db="EMBL/GenBank/DDBJ databases">
        <authorList>
            <person name="Magalhaes I.L.F."/>
            <person name="Oliveira U."/>
            <person name="Santos F.R."/>
            <person name="Vidigal T.H.D.A."/>
            <person name="Brescovit A.D."/>
            <person name="Santos A.J."/>
        </authorList>
    </citation>
    <scope>NUCLEOTIDE SEQUENCE</scope>
    <source>
        <tissue evidence="1">Shoot tissue taken approximately 20 cm above the soil surface</tissue>
    </source>
</reference>